<dbReference type="EMBL" id="CP048685">
    <property type="protein sequence ID" value="QPJ62121.1"/>
    <property type="molecule type" value="Genomic_DNA"/>
</dbReference>
<feature type="region of interest" description="Disordered" evidence="1">
    <location>
        <begin position="389"/>
        <end position="426"/>
    </location>
</feature>
<dbReference type="Proteomes" id="UP000594688">
    <property type="component" value="Chromosome"/>
</dbReference>
<dbReference type="InterPro" id="IPR029062">
    <property type="entry name" value="Class_I_gatase-like"/>
</dbReference>
<evidence type="ECO:0000313" key="5">
    <source>
        <dbReference type="EMBL" id="QPJ62121.1"/>
    </source>
</evidence>
<gene>
    <name evidence="5" type="ORF">G3M70_09675</name>
</gene>
<dbReference type="Gene3D" id="3.40.30.10">
    <property type="entry name" value="Glutaredoxin"/>
    <property type="match status" value="1"/>
</dbReference>
<evidence type="ECO:0000256" key="2">
    <source>
        <dbReference type="SAM" id="Phobius"/>
    </source>
</evidence>
<keyword evidence="2" id="KW-0812">Transmembrane</keyword>
<dbReference type="KEGG" id="nli:G3M70_09675"/>
<evidence type="ECO:0000313" key="6">
    <source>
        <dbReference type="Proteomes" id="UP000594688"/>
    </source>
</evidence>
<reference evidence="5 6" key="1">
    <citation type="submission" date="2020-02" db="EMBL/GenBank/DDBJ databases">
        <title>Genomic and physiological characterization of two novel Nitrospinaceae genera.</title>
        <authorList>
            <person name="Mueller A.J."/>
            <person name="Jung M.-Y."/>
            <person name="Strachan C.R."/>
            <person name="Herbold C.W."/>
            <person name="Kirkegaard R.H."/>
            <person name="Daims H."/>
        </authorList>
    </citation>
    <scope>NUCLEOTIDE SEQUENCE [LARGE SCALE GENOMIC DNA]</scope>
    <source>
        <strain evidence="5">EB</strain>
    </source>
</reference>
<evidence type="ECO:0000256" key="1">
    <source>
        <dbReference type="SAM" id="MobiDB-lite"/>
    </source>
</evidence>
<feature type="transmembrane region" description="Helical" evidence="2">
    <location>
        <begin position="490"/>
        <end position="512"/>
    </location>
</feature>
<feature type="transmembrane region" description="Helical" evidence="2">
    <location>
        <begin position="32"/>
        <end position="53"/>
    </location>
</feature>
<dbReference type="AlphaFoldDB" id="A0A7T0BWF6"/>
<dbReference type="InterPro" id="IPR019196">
    <property type="entry name" value="ABC_transp_unknown"/>
</dbReference>
<sequence>MNIMMPFAGWTALISGICALLNFTFFPHFTLSLYSFAGLALVNAIIFIAGDWSNLKKALKSRQTLYGMNATVLVLVVSGVLVFSNLLVFRHKVQLDYTETGMFTIAPQSAKILKGLEQDVKLIGFFTGMDLSRDHFKHLMSTFSAESDHIKFELIDPDRNPALVEKRGITTYSSVVVESGEKSTIVKILNEENLTNAILQVSNKNRKKVYFLEGHGEPDIESEEKNGYSKAREALEQDGFEVDKVLLAQTAKVPEDADLLIINGPKNIIPRVEQEVIESYLNQGGSVLMMLDPQEEPGTGSFLRRWGIELQDDVIVDPLSRLYGSDFFAPIIKEYGKHGITNNFGTATIFPLLRSVSKTEADGVDTQEFLFSGAGSWAESDYRSEKIQLEEGKDRKGPVPVAVASTKTISGNKTSDSNEDSSTQPETVNAHLVMIGDSDFANNQYLNLYGNKDFFSNSAAWLMEEEDLISIRPKERKSSPLALTDVQGKLIFAVGNIMIPGVALLIGFRIWLKRRRL</sequence>
<accession>A0A7T0BWF6</accession>
<dbReference type="Pfam" id="PF23357">
    <property type="entry name" value="DUF7088"/>
    <property type="match status" value="1"/>
</dbReference>
<feature type="domain" description="ABC-type uncharacterised transport system" evidence="3">
    <location>
        <begin position="206"/>
        <end position="458"/>
    </location>
</feature>
<dbReference type="InterPro" id="IPR055396">
    <property type="entry name" value="DUF7088"/>
</dbReference>
<dbReference type="SUPFAM" id="SSF52317">
    <property type="entry name" value="Class I glutamine amidotransferase-like"/>
    <property type="match status" value="1"/>
</dbReference>
<feature type="transmembrane region" description="Helical" evidence="2">
    <location>
        <begin position="65"/>
        <end position="89"/>
    </location>
</feature>
<feature type="domain" description="DUF7088" evidence="4">
    <location>
        <begin position="100"/>
        <end position="183"/>
    </location>
</feature>
<feature type="transmembrane region" description="Helical" evidence="2">
    <location>
        <begin position="7"/>
        <end position="26"/>
    </location>
</feature>
<keyword evidence="2" id="KW-1133">Transmembrane helix</keyword>
<protein>
    <recommendedName>
        <fullName evidence="7">ABC-type uncharacterized transport system domain-containing protein</fullName>
    </recommendedName>
</protein>
<dbReference type="Pfam" id="PF09822">
    <property type="entry name" value="ABC_transp_aux"/>
    <property type="match status" value="1"/>
</dbReference>
<evidence type="ECO:0000259" key="4">
    <source>
        <dbReference type="Pfam" id="PF23357"/>
    </source>
</evidence>
<feature type="compositionally biased region" description="Polar residues" evidence="1">
    <location>
        <begin position="405"/>
        <end position="426"/>
    </location>
</feature>
<evidence type="ECO:0000259" key="3">
    <source>
        <dbReference type="Pfam" id="PF09822"/>
    </source>
</evidence>
<proteinExistence type="predicted"/>
<keyword evidence="2" id="KW-0472">Membrane</keyword>
<evidence type="ECO:0008006" key="7">
    <source>
        <dbReference type="Google" id="ProtNLM"/>
    </source>
</evidence>
<organism evidence="5 6">
    <name type="scientific">Candidatus Nitronauta litoralis</name>
    <dbReference type="NCBI Taxonomy" id="2705533"/>
    <lineage>
        <taxon>Bacteria</taxon>
        <taxon>Pseudomonadati</taxon>
        <taxon>Nitrospinota/Tectimicrobiota group</taxon>
        <taxon>Nitrospinota</taxon>
        <taxon>Nitrospinia</taxon>
        <taxon>Nitrospinales</taxon>
        <taxon>Nitrospinaceae</taxon>
        <taxon>Candidatus Nitronauta</taxon>
    </lineage>
</organism>
<name>A0A7T0BWF6_9BACT</name>